<accession>A0A183F7W5</accession>
<proteinExistence type="predicted"/>
<organism evidence="2 3">
    <name type="scientific">Heligmosomoides polygyrus</name>
    <name type="common">Parasitic roundworm</name>
    <dbReference type="NCBI Taxonomy" id="6339"/>
    <lineage>
        <taxon>Eukaryota</taxon>
        <taxon>Metazoa</taxon>
        <taxon>Ecdysozoa</taxon>
        <taxon>Nematoda</taxon>
        <taxon>Chromadorea</taxon>
        <taxon>Rhabditida</taxon>
        <taxon>Rhabditina</taxon>
        <taxon>Rhabditomorpha</taxon>
        <taxon>Strongyloidea</taxon>
        <taxon>Heligmosomidae</taxon>
        <taxon>Heligmosomoides</taxon>
    </lineage>
</organism>
<reference evidence="1 2" key="1">
    <citation type="submission" date="2018-11" db="EMBL/GenBank/DDBJ databases">
        <authorList>
            <consortium name="Pathogen Informatics"/>
        </authorList>
    </citation>
    <scope>NUCLEOTIDE SEQUENCE [LARGE SCALE GENOMIC DNA]</scope>
</reference>
<dbReference type="AlphaFoldDB" id="A0A183F7W5"/>
<dbReference type="PANTHER" id="PTHR46068">
    <property type="entry name" value="PROTEIN CBG27172"/>
    <property type="match status" value="1"/>
</dbReference>
<dbReference type="Proteomes" id="UP000050761">
    <property type="component" value="Unassembled WGS sequence"/>
</dbReference>
<evidence type="ECO:0000313" key="1">
    <source>
        <dbReference type="EMBL" id="VDO23990.1"/>
    </source>
</evidence>
<dbReference type="Gene3D" id="3.30.420.10">
    <property type="entry name" value="Ribonuclease H-like superfamily/Ribonuclease H"/>
    <property type="match status" value="1"/>
</dbReference>
<evidence type="ECO:0000313" key="2">
    <source>
        <dbReference type="Proteomes" id="UP000050761"/>
    </source>
</evidence>
<dbReference type="InterPro" id="IPR036397">
    <property type="entry name" value="RNaseH_sf"/>
</dbReference>
<dbReference type="EMBL" id="UZAH01003179">
    <property type="protein sequence ID" value="VDO23990.1"/>
    <property type="molecule type" value="Genomic_DNA"/>
</dbReference>
<evidence type="ECO:0000313" key="3">
    <source>
        <dbReference type="WBParaSite" id="HPBE_0000225701-mRNA-1"/>
    </source>
</evidence>
<sequence length="249" mass="28631">MKQDPRLRSYRLYRGQALTEAAMQIRLEKSKLLLKDIQQGRLSNVIWTDEKIFTIEMAHNSQNQRELLPASRYRSSQRRVLIRTLFPKPVMVWAGITLDKKTPLVFVDRSVKINAEVYQEKILRDILLPWVAQNFVSSQCVLHQDWAPAHSAYPHWHSARVTSLATGRRTSGHLTRLIRNRWISLCGLLAAEGLLEESPKFERSQGFTSEGVGRYRRHLPAAHGDVGGEETEGLYLLQKELISNIFSSE</sequence>
<gene>
    <name evidence="1" type="ORF">HPBE_LOCUS2259</name>
</gene>
<dbReference type="PANTHER" id="PTHR46068:SF1">
    <property type="entry name" value="TRANSPOSASE IS30-LIKE HTH DOMAIN-CONTAINING PROTEIN"/>
    <property type="match status" value="1"/>
</dbReference>
<dbReference type="GO" id="GO:0003676">
    <property type="term" value="F:nucleic acid binding"/>
    <property type="evidence" value="ECO:0007669"/>
    <property type="project" value="InterPro"/>
</dbReference>
<protein>
    <submittedName>
        <fullName evidence="3">DDE_3 domain-containing protein</fullName>
    </submittedName>
</protein>
<dbReference type="OrthoDB" id="5820972at2759"/>
<keyword evidence="2" id="KW-1185">Reference proteome</keyword>
<name>A0A183F7W5_HELPZ</name>
<dbReference type="WBParaSite" id="HPBE_0000225701-mRNA-1">
    <property type="protein sequence ID" value="HPBE_0000225701-mRNA-1"/>
    <property type="gene ID" value="HPBE_0000225701"/>
</dbReference>
<accession>A0A3P7TNY8</accession>
<reference evidence="3" key="2">
    <citation type="submission" date="2019-09" db="UniProtKB">
        <authorList>
            <consortium name="WormBaseParasite"/>
        </authorList>
    </citation>
    <scope>IDENTIFICATION</scope>
</reference>